<evidence type="ECO:0000256" key="4">
    <source>
        <dbReference type="ARBA" id="ARBA00011529"/>
    </source>
</evidence>
<dbReference type="InterPro" id="IPR024370">
    <property type="entry name" value="PBP_domain"/>
</dbReference>
<dbReference type="GO" id="GO:0042301">
    <property type="term" value="F:phosphate ion binding"/>
    <property type="evidence" value="ECO:0007669"/>
    <property type="project" value="UniProtKB-UniRule"/>
</dbReference>
<gene>
    <name evidence="13" type="ORF">KR50_26750</name>
</gene>
<protein>
    <recommendedName>
        <fullName evidence="10">Phosphate-binding protein</fullName>
    </recommendedName>
</protein>
<dbReference type="PROSITE" id="PS51257">
    <property type="entry name" value="PROKAR_LIPOPROTEIN"/>
    <property type="match status" value="1"/>
</dbReference>
<evidence type="ECO:0000256" key="5">
    <source>
        <dbReference type="ARBA" id="ARBA00022448"/>
    </source>
</evidence>
<dbReference type="Gene3D" id="3.40.190.10">
    <property type="entry name" value="Periplasmic binding protein-like II"/>
    <property type="match status" value="2"/>
</dbReference>
<dbReference type="OrthoDB" id="9790048at2"/>
<name>A0A0C2R704_9BACL</name>
<dbReference type="NCBIfam" id="TIGR02136">
    <property type="entry name" value="ptsS_2"/>
    <property type="match status" value="1"/>
</dbReference>
<dbReference type="GO" id="GO:0006817">
    <property type="term" value="P:phosphate ion transport"/>
    <property type="evidence" value="ECO:0007669"/>
    <property type="project" value="UniProtKB-UniRule"/>
</dbReference>
<feature type="region of interest" description="Disordered" evidence="11">
    <location>
        <begin position="27"/>
        <end position="70"/>
    </location>
</feature>
<evidence type="ECO:0000313" key="13">
    <source>
        <dbReference type="EMBL" id="KIL46000.1"/>
    </source>
</evidence>
<dbReference type="PANTHER" id="PTHR30570:SF1">
    <property type="entry name" value="PHOSPHATE-BINDING PROTEIN PSTS"/>
    <property type="match status" value="1"/>
</dbReference>
<comment type="subcellular location">
    <subcellularLocation>
        <location evidence="2 10">Cell membrane</location>
        <topology evidence="2 10">Lipid-anchor</topology>
    </subcellularLocation>
</comment>
<dbReference type="PANTHER" id="PTHR30570">
    <property type="entry name" value="PERIPLASMIC PHOSPHATE BINDING COMPONENT OF PHOSPHATE ABC TRANSPORTER"/>
    <property type="match status" value="1"/>
</dbReference>
<comment type="similarity">
    <text evidence="3 10">Belongs to the PstS family.</text>
</comment>
<dbReference type="SUPFAM" id="SSF53850">
    <property type="entry name" value="Periplasmic binding protein-like II"/>
    <property type="match status" value="1"/>
</dbReference>
<evidence type="ECO:0000256" key="9">
    <source>
        <dbReference type="ARBA" id="ARBA00023288"/>
    </source>
</evidence>
<comment type="function">
    <text evidence="1">Part of the ABC transporter complex PstSACB involved in phosphate import.</text>
</comment>
<evidence type="ECO:0000256" key="11">
    <source>
        <dbReference type="SAM" id="MobiDB-lite"/>
    </source>
</evidence>
<dbReference type="RefSeq" id="WP_041059333.1">
    <property type="nucleotide sequence ID" value="NZ_JXRR01000017.1"/>
</dbReference>
<dbReference type="EMBL" id="JXRR01000017">
    <property type="protein sequence ID" value="KIL46000.1"/>
    <property type="molecule type" value="Genomic_DNA"/>
</dbReference>
<dbReference type="Proteomes" id="UP000031972">
    <property type="component" value="Unassembled WGS sequence"/>
</dbReference>
<proteinExistence type="inferred from homology"/>
<keyword evidence="10" id="KW-0472">Membrane</keyword>
<keyword evidence="5 10" id="KW-0813">Transport</keyword>
<feature type="signal peptide" evidence="10">
    <location>
        <begin position="1"/>
        <end position="20"/>
    </location>
</feature>
<keyword evidence="7 10" id="KW-0732">Signal</keyword>
<feature type="chain" id="PRO_5039749974" description="Phosphate-binding protein" evidence="10">
    <location>
        <begin position="21"/>
        <end position="337"/>
    </location>
</feature>
<dbReference type="CDD" id="cd13654">
    <property type="entry name" value="PBP2_phosphate_like_2"/>
    <property type="match status" value="1"/>
</dbReference>
<keyword evidence="10" id="KW-1003">Cell membrane</keyword>
<keyword evidence="9 10" id="KW-0449">Lipoprotein</keyword>
<evidence type="ECO:0000256" key="8">
    <source>
        <dbReference type="ARBA" id="ARBA00023139"/>
    </source>
</evidence>
<feature type="compositionally biased region" description="Acidic residues" evidence="11">
    <location>
        <begin position="36"/>
        <end position="59"/>
    </location>
</feature>
<evidence type="ECO:0000256" key="3">
    <source>
        <dbReference type="ARBA" id="ARBA00008725"/>
    </source>
</evidence>
<comment type="subunit">
    <text evidence="4 10">The complex is composed of two ATP-binding proteins (PstB), two transmembrane proteins (PstC and PstA) and a solute-binding protein (PstS).</text>
</comment>
<dbReference type="PATRIC" id="fig|220754.4.peg.2691"/>
<comment type="function">
    <text evidence="10">Involved in the system for phosphate transport across the cytoplasmic membrane.</text>
</comment>
<keyword evidence="8 10" id="KW-0564">Palmitate</keyword>
<feature type="domain" description="PBP" evidence="12">
    <location>
        <begin position="55"/>
        <end position="306"/>
    </location>
</feature>
<evidence type="ECO:0000256" key="6">
    <source>
        <dbReference type="ARBA" id="ARBA00022592"/>
    </source>
</evidence>
<evidence type="ECO:0000256" key="7">
    <source>
        <dbReference type="ARBA" id="ARBA00022729"/>
    </source>
</evidence>
<sequence>MKSFKYLAMTTMLGSAIFLAACGGEEEEASNGTDGDATDAETSENEDAASDTSSEDGELEGQVTGDGSSTVAPIMEAIVEEYAAVQPEVQVSSGVSGTGGGFEKFIAGETAFSNASRPIKEEEAAALEEAGIEYTEVELGFDGLSVVVSQENDWVDHLTVEELKAMWVESGEEKTWADIREGWPEEPIEFYSPGTDSGTYDYFNEVILEEEDIVRSATLSEDDNVLVQGVLGSPNAIGYFGYAYYLENQDTLKVVPIDNGEGPVEPTNETIESGEYAPLSRPLFTYVKNSSISENAAAADFITFAIENAGDLAEAVGYVRAPQELYDEDMETIESLK</sequence>
<evidence type="ECO:0000259" key="12">
    <source>
        <dbReference type="Pfam" id="PF12849"/>
    </source>
</evidence>
<comment type="caution">
    <text evidence="13">The sequence shown here is derived from an EMBL/GenBank/DDBJ whole genome shotgun (WGS) entry which is preliminary data.</text>
</comment>
<keyword evidence="14" id="KW-1185">Reference proteome</keyword>
<dbReference type="GO" id="GO:0005886">
    <property type="term" value="C:plasma membrane"/>
    <property type="evidence" value="ECO:0007669"/>
    <property type="project" value="UniProtKB-SubCell"/>
</dbReference>
<evidence type="ECO:0000313" key="14">
    <source>
        <dbReference type="Proteomes" id="UP000031972"/>
    </source>
</evidence>
<keyword evidence="6 10" id="KW-0592">Phosphate transport</keyword>
<dbReference type="InterPro" id="IPR011862">
    <property type="entry name" value="Phos-bd"/>
</dbReference>
<evidence type="ECO:0000256" key="10">
    <source>
        <dbReference type="RuleBase" id="RU367119"/>
    </source>
</evidence>
<reference evidence="13 14" key="1">
    <citation type="submission" date="2015-01" db="EMBL/GenBank/DDBJ databases">
        <title>Jeotgalibacillus campisalis genome sequencing.</title>
        <authorList>
            <person name="Goh K.M."/>
            <person name="Chan K.-G."/>
            <person name="Yaakop A.S."/>
            <person name="Ee R."/>
            <person name="Gan H.M."/>
            <person name="Chan C.S."/>
        </authorList>
    </citation>
    <scope>NUCLEOTIDE SEQUENCE [LARGE SCALE GENOMIC DNA]</scope>
    <source>
        <strain evidence="13 14">SF-57</strain>
    </source>
</reference>
<dbReference type="InterPro" id="IPR050811">
    <property type="entry name" value="Phosphate_ABC_transporter"/>
</dbReference>
<evidence type="ECO:0000256" key="1">
    <source>
        <dbReference type="ARBA" id="ARBA00002841"/>
    </source>
</evidence>
<dbReference type="AlphaFoldDB" id="A0A0C2R704"/>
<evidence type="ECO:0000256" key="2">
    <source>
        <dbReference type="ARBA" id="ARBA00004193"/>
    </source>
</evidence>
<organism evidence="13 14">
    <name type="scientific">Jeotgalibacillus campisalis</name>
    <dbReference type="NCBI Taxonomy" id="220754"/>
    <lineage>
        <taxon>Bacteria</taxon>
        <taxon>Bacillati</taxon>
        <taxon>Bacillota</taxon>
        <taxon>Bacilli</taxon>
        <taxon>Bacillales</taxon>
        <taxon>Caryophanaceae</taxon>
        <taxon>Jeotgalibacillus</taxon>
    </lineage>
</organism>
<dbReference type="Pfam" id="PF12849">
    <property type="entry name" value="PBP_like_2"/>
    <property type="match status" value="1"/>
</dbReference>
<accession>A0A0C2R704</accession>